<dbReference type="EMBL" id="PFAV01000062">
    <property type="protein sequence ID" value="PIR90999.1"/>
    <property type="molecule type" value="Genomic_DNA"/>
</dbReference>
<evidence type="ECO:0000313" key="2">
    <source>
        <dbReference type="EMBL" id="PIR90999.1"/>
    </source>
</evidence>
<dbReference type="Proteomes" id="UP000228906">
    <property type="component" value="Unassembled WGS sequence"/>
</dbReference>
<dbReference type="Pfam" id="PF13453">
    <property type="entry name" value="Zn_ribbon_TFIIB"/>
    <property type="match status" value="2"/>
</dbReference>
<protein>
    <recommendedName>
        <fullName evidence="1">Transcription factor zinc-finger domain-containing protein</fullName>
    </recommendedName>
</protein>
<organism evidence="2 3">
    <name type="scientific">bacterium (Candidatus Gribaldobacteria) CG10_big_fil_rev_8_21_14_0_10_41_12</name>
    <dbReference type="NCBI Taxonomy" id="2014277"/>
    <lineage>
        <taxon>Bacteria</taxon>
        <taxon>Candidatus Gribaldobacteria</taxon>
    </lineage>
</organism>
<sequence>MNCPNCQETKLAEIIFNKVGVNYCPKCLGLWFEQDELRKAKDEKDQDFNWLDIDLWSDQTKFQLGEGQKACPKNGVPLYEAGYGDSGIKVDVCEQCHGVWLDRGEFKKIAQYLKNKGNDEMLNNYLANLAEEAKEIFTGPETLKEELADFAAVIKFFNYKLPIQHPYLMELIKSLPK</sequence>
<gene>
    <name evidence="2" type="ORF">COU03_03370</name>
</gene>
<reference evidence="3" key="1">
    <citation type="submission" date="2017-09" db="EMBL/GenBank/DDBJ databases">
        <title>Depth-based differentiation of microbial function through sediment-hosted aquifers and enrichment of novel symbionts in the deep terrestrial subsurface.</title>
        <authorList>
            <person name="Probst A.J."/>
            <person name="Ladd B."/>
            <person name="Jarett J.K."/>
            <person name="Geller-Mcgrath D.E."/>
            <person name="Sieber C.M.K."/>
            <person name="Emerson J.B."/>
            <person name="Anantharaman K."/>
            <person name="Thomas B.C."/>
            <person name="Malmstrom R."/>
            <person name="Stieglmeier M."/>
            <person name="Klingl A."/>
            <person name="Woyke T."/>
            <person name="Ryan C.M."/>
            <person name="Banfield J.F."/>
        </authorList>
    </citation>
    <scope>NUCLEOTIDE SEQUENCE [LARGE SCALE GENOMIC DNA]</scope>
</reference>
<accession>A0A2H0UXT0</accession>
<proteinExistence type="predicted"/>
<feature type="domain" description="Transcription factor zinc-finger" evidence="1">
    <location>
        <begin position="2"/>
        <end position="42"/>
    </location>
</feature>
<dbReference type="AlphaFoldDB" id="A0A2H0UXT0"/>
<evidence type="ECO:0000313" key="3">
    <source>
        <dbReference type="Proteomes" id="UP000228906"/>
    </source>
</evidence>
<dbReference type="InterPro" id="IPR027392">
    <property type="entry name" value="TF_Znf"/>
</dbReference>
<evidence type="ECO:0000259" key="1">
    <source>
        <dbReference type="Pfam" id="PF13453"/>
    </source>
</evidence>
<comment type="caution">
    <text evidence="2">The sequence shown here is derived from an EMBL/GenBank/DDBJ whole genome shotgun (WGS) entry which is preliminary data.</text>
</comment>
<name>A0A2H0UXT0_9BACT</name>
<feature type="domain" description="Transcription factor zinc-finger" evidence="1">
    <location>
        <begin position="71"/>
        <end position="111"/>
    </location>
</feature>